<evidence type="ECO:0000256" key="6">
    <source>
        <dbReference type="ARBA" id="ARBA00023136"/>
    </source>
</evidence>
<feature type="transmembrane region" description="Helical" evidence="7">
    <location>
        <begin position="315"/>
        <end position="332"/>
    </location>
</feature>
<keyword evidence="9" id="KW-1185">Reference proteome</keyword>
<reference evidence="9" key="1">
    <citation type="journal article" date="2023" name="Commun. Biol.">
        <title>Genome analysis of Parmales, the sister group of diatoms, reveals the evolutionary specialization of diatoms from phago-mixotrophs to photoautotrophs.</title>
        <authorList>
            <person name="Ban H."/>
            <person name="Sato S."/>
            <person name="Yoshikawa S."/>
            <person name="Yamada K."/>
            <person name="Nakamura Y."/>
            <person name="Ichinomiya M."/>
            <person name="Sato N."/>
            <person name="Blanc-Mathieu R."/>
            <person name="Endo H."/>
            <person name="Kuwata A."/>
            <person name="Ogata H."/>
        </authorList>
    </citation>
    <scope>NUCLEOTIDE SEQUENCE [LARGE SCALE GENOMIC DNA]</scope>
</reference>
<dbReference type="InterPro" id="IPR024671">
    <property type="entry name" value="Atg22-like"/>
</dbReference>
<evidence type="ECO:0000256" key="2">
    <source>
        <dbReference type="ARBA" id="ARBA00006978"/>
    </source>
</evidence>
<evidence type="ECO:0000313" key="8">
    <source>
        <dbReference type="EMBL" id="GMI30755.1"/>
    </source>
</evidence>
<dbReference type="Pfam" id="PF11700">
    <property type="entry name" value="ATG22"/>
    <property type="match status" value="1"/>
</dbReference>
<keyword evidence="3" id="KW-0813">Transport</keyword>
<feature type="transmembrane region" description="Helical" evidence="7">
    <location>
        <begin position="344"/>
        <end position="365"/>
    </location>
</feature>
<evidence type="ECO:0000256" key="5">
    <source>
        <dbReference type="ARBA" id="ARBA00022989"/>
    </source>
</evidence>
<feature type="transmembrane region" description="Helical" evidence="7">
    <location>
        <begin position="124"/>
        <end position="141"/>
    </location>
</feature>
<dbReference type="PANTHER" id="PTHR23519">
    <property type="entry name" value="AUTOPHAGY-RELATED PROTEIN 22"/>
    <property type="match status" value="1"/>
</dbReference>
<dbReference type="OrthoDB" id="191614at2759"/>
<keyword evidence="4 7" id="KW-0812">Transmembrane</keyword>
<name>A0A9W7G2Y1_9STRA</name>
<feature type="transmembrane region" description="Helical" evidence="7">
    <location>
        <begin position="435"/>
        <end position="456"/>
    </location>
</feature>
<keyword evidence="5 7" id="KW-1133">Transmembrane helix</keyword>
<feature type="transmembrane region" description="Helical" evidence="7">
    <location>
        <begin position="372"/>
        <end position="389"/>
    </location>
</feature>
<dbReference type="AlphaFoldDB" id="A0A9W7G2Y1"/>
<feature type="transmembrane region" description="Helical" evidence="7">
    <location>
        <begin position="409"/>
        <end position="428"/>
    </location>
</feature>
<organism evidence="8 9">
    <name type="scientific">Triparma columacea</name>
    <dbReference type="NCBI Taxonomy" id="722753"/>
    <lineage>
        <taxon>Eukaryota</taxon>
        <taxon>Sar</taxon>
        <taxon>Stramenopiles</taxon>
        <taxon>Ochrophyta</taxon>
        <taxon>Bolidophyceae</taxon>
        <taxon>Parmales</taxon>
        <taxon>Triparmaceae</taxon>
        <taxon>Triparma</taxon>
    </lineage>
</organism>
<comment type="subcellular location">
    <subcellularLocation>
        <location evidence="1">Endomembrane system</location>
        <topology evidence="1">Multi-pass membrane protein</topology>
    </subcellularLocation>
</comment>
<evidence type="ECO:0008006" key="10">
    <source>
        <dbReference type="Google" id="ProtNLM"/>
    </source>
</evidence>
<evidence type="ECO:0000313" key="9">
    <source>
        <dbReference type="Proteomes" id="UP001165065"/>
    </source>
</evidence>
<proteinExistence type="inferred from homology"/>
<comment type="similarity">
    <text evidence="2">Belongs to the ATG22 family.</text>
</comment>
<dbReference type="PANTHER" id="PTHR23519:SF1">
    <property type="entry name" value="AUTOPHAGY-RELATED PROTEIN 22"/>
    <property type="match status" value="1"/>
</dbReference>
<feature type="transmembrane region" description="Helical" evidence="7">
    <location>
        <begin position="147"/>
        <end position="173"/>
    </location>
</feature>
<dbReference type="InterPro" id="IPR050495">
    <property type="entry name" value="ATG22/LtaA_families"/>
</dbReference>
<feature type="transmembrane region" description="Helical" evidence="7">
    <location>
        <begin position="221"/>
        <end position="240"/>
    </location>
</feature>
<sequence>MLCCKKTALRSNPEAQALIWDCFSRAQLFICLLNFSTAVLQYANMEAGCTRAKGHEILWNTTMDRMQTEDEADAAEIECTGTVFGGLRPSSVLSTMASVANISIALMLPLTGSLIDHTPHRKKVVVWTLIGLWVGNFFQIFTNTSTWEIMVLVQAIICSVSYMTHQTVILSYVTEVVSDMNEQLKEINMLLRVAEMSTMLVFLIGVGVVSIVLNLDALDQAVLGQAVACVGSIAPFYVVVKQLGERPAKRQIPDGSNLYSAGLANLKKTFAQVKNENPQLFKLLIAIMFIEGANSNIVNSCVTLITQELKIENPTPIILLILFVTVPGLMSAPHLQRKLGVKGAFLFIILVNVFSTLFIMFFCYSPETANRVFVAALFFGVGIGSTYPIQRTLFYKLSPFGQENEMMGIFQACSMIIQFLPALAFTGINQLLGSVRWAMGSLVLFWSIGWGFVYMIDFEKGVADAEKTAHLKYNNSGGSTSAKVGSAIADAFRNGSMRAK</sequence>
<dbReference type="SUPFAM" id="SSF103473">
    <property type="entry name" value="MFS general substrate transporter"/>
    <property type="match status" value="1"/>
</dbReference>
<evidence type="ECO:0000256" key="3">
    <source>
        <dbReference type="ARBA" id="ARBA00022448"/>
    </source>
</evidence>
<dbReference type="EMBL" id="BRYA01000722">
    <property type="protein sequence ID" value="GMI30755.1"/>
    <property type="molecule type" value="Genomic_DNA"/>
</dbReference>
<dbReference type="InterPro" id="IPR036259">
    <property type="entry name" value="MFS_trans_sf"/>
</dbReference>
<keyword evidence="6 7" id="KW-0472">Membrane</keyword>
<gene>
    <name evidence="8" type="ORF">TrCOL_g771</name>
</gene>
<protein>
    <recommendedName>
        <fullName evidence="10">Major facilitator superfamily (MFS) profile domain-containing protein</fullName>
    </recommendedName>
</protein>
<feature type="transmembrane region" description="Helical" evidence="7">
    <location>
        <begin position="193"/>
        <end position="215"/>
    </location>
</feature>
<dbReference type="Gene3D" id="1.20.1250.20">
    <property type="entry name" value="MFS general substrate transporter like domains"/>
    <property type="match status" value="1"/>
</dbReference>
<dbReference type="GO" id="GO:0012505">
    <property type="term" value="C:endomembrane system"/>
    <property type="evidence" value="ECO:0007669"/>
    <property type="project" value="UniProtKB-SubCell"/>
</dbReference>
<evidence type="ECO:0000256" key="7">
    <source>
        <dbReference type="SAM" id="Phobius"/>
    </source>
</evidence>
<evidence type="ECO:0000256" key="4">
    <source>
        <dbReference type="ARBA" id="ARBA00022692"/>
    </source>
</evidence>
<accession>A0A9W7G2Y1</accession>
<dbReference type="Proteomes" id="UP001165065">
    <property type="component" value="Unassembled WGS sequence"/>
</dbReference>
<comment type="caution">
    <text evidence="8">The sequence shown here is derived from an EMBL/GenBank/DDBJ whole genome shotgun (WGS) entry which is preliminary data.</text>
</comment>
<evidence type="ECO:0000256" key="1">
    <source>
        <dbReference type="ARBA" id="ARBA00004127"/>
    </source>
</evidence>